<dbReference type="AlphaFoldDB" id="A0A804JWM2"/>
<dbReference type="InParanoid" id="A0A804JWM2"/>
<dbReference type="Gramene" id="Ma07_t17040.1">
    <property type="protein sequence ID" value="Ma07_p17040.1"/>
    <property type="gene ID" value="Ma07_g17040"/>
</dbReference>
<sequence>MYFLFPPFSITSSTAFHLPLLPLHLPLSPPPPFLPYKIFLLPRPTLPVQWVHFEGFSLSKKVGELKKQVAA</sequence>
<evidence type="ECO:0000313" key="2">
    <source>
        <dbReference type="Proteomes" id="UP000012960"/>
    </source>
</evidence>
<dbReference type="Proteomes" id="UP000012960">
    <property type="component" value="Unplaced"/>
</dbReference>
<dbReference type="EnsemblPlants" id="Ma07_t17040.1">
    <property type="protein sequence ID" value="Ma07_p17040.1"/>
    <property type="gene ID" value="Ma07_g17040"/>
</dbReference>
<keyword evidence="2" id="KW-1185">Reference proteome</keyword>
<organism evidence="1 2">
    <name type="scientific">Musa acuminata subsp. malaccensis</name>
    <name type="common">Wild banana</name>
    <name type="synonym">Musa malaccensis</name>
    <dbReference type="NCBI Taxonomy" id="214687"/>
    <lineage>
        <taxon>Eukaryota</taxon>
        <taxon>Viridiplantae</taxon>
        <taxon>Streptophyta</taxon>
        <taxon>Embryophyta</taxon>
        <taxon>Tracheophyta</taxon>
        <taxon>Spermatophyta</taxon>
        <taxon>Magnoliopsida</taxon>
        <taxon>Liliopsida</taxon>
        <taxon>Zingiberales</taxon>
        <taxon>Musaceae</taxon>
        <taxon>Musa</taxon>
    </lineage>
</organism>
<accession>A0A804JWM2</accession>
<protein>
    <submittedName>
        <fullName evidence="1">Uncharacterized protein</fullName>
    </submittedName>
</protein>
<reference evidence="1" key="1">
    <citation type="submission" date="2021-05" db="UniProtKB">
        <authorList>
            <consortium name="EnsemblPlants"/>
        </authorList>
    </citation>
    <scope>IDENTIFICATION</scope>
    <source>
        <strain evidence="1">subsp. malaccensis</strain>
    </source>
</reference>
<evidence type="ECO:0000313" key="1">
    <source>
        <dbReference type="EnsemblPlants" id="Ma07_p17040.1"/>
    </source>
</evidence>
<proteinExistence type="predicted"/>
<name>A0A804JWM2_MUSAM</name>